<feature type="domain" description="Mechanosensitive ion channel MscS" evidence="6">
    <location>
        <begin position="192"/>
        <end position="258"/>
    </location>
</feature>
<comment type="subcellular location">
    <subcellularLocation>
        <location evidence="1">Membrane</location>
    </subcellularLocation>
</comment>
<name>A0A6L8VFV3_9RHOB</name>
<dbReference type="OrthoDB" id="9792218at2"/>
<evidence type="ECO:0000313" key="8">
    <source>
        <dbReference type="Proteomes" id="UP000477083"/>
    </source>
</evidence>
<evidence type="ECO:0000256" key="1">
    <source>
        <dbReference type="ARBA" id="ARBA00004370"/>
    </source>
</evidence>
<feature type="transmembrane region" description="Helical" evidence="5">
    <location>
        <begin position="92"/>
        <end position="116"/>
    </location>
</feature>
<reference evidence="7 8" key="1">
    <citation type="submission" date="2020-01" db="EMBL/GenBank/DDBJ databases">
        <title>Frigidibacter albus SP32T (=CGMCC 1.13995T).</title>
        <authorList>
            <person name="Liao X."/>
        </authorList>
    </citation>
    <scope>NUCLEOTIDE SEQUENCE [LARGE SCALE GENOMIC DNA]</scope>
    <source>
        <strain evidence="7 8">SP32</strain>
    </source>
</reference>
<dbReference type="Pfam" id="PF00924">
    <property type="entry name" value="MS_channel_2nd"/>
    <property type="match status" value="1"/>
</dbReference>
<dbReference type="InterPro" id="IPR010920">
    <property type="entry name" value="LSM_dom_sf"/>
</dbReference>
<comment type="caution">
    <text evidence="7">The sequence shown here is derived from an EMBL/GenBank/DDBJ whole genome shotgun (WGS) entry which is preliminary data.</text>
</comment>
<dbReference type="SUPFAM" id="SSF50182">
    <property type="entry name" value="Sm-like ribonucleoproteins"/>
    <property type="match status" value="1"/>
</dbReference>
<dbReference type="Gene3D" id="2.30.30.60">
    <property type="match status" value="1"/>
</dbReference>
<dbReference type="RefSeq" id="WP_161343418.1">
    <property type="nucleotide sequence ID" value="NZ_BMGW01000002.1"/>
</dbReference>
<feature type="transmembrane region" description="Helical" evidence="5">
    <location>
        <begin position="20"/>
        <end position="45"/>
    </location>
</feature>
<evidence type="ECO:0000313" key="7">
    <source>
        <dbReference type="EMBL" id="MZQ88120.1"/>
    </source>
</evidence>
<dbReference type="Proteomes" id="UP000477083">
    <property type="component" value="Unassembled WGS sequence"/>
</dbReference>
<protein>
    <submittedName>
        <fullName evidence="7">Mechanosensitive ion channel</fullName>
    </submittedName>
</protein>
<proteinExistence type="predicted"/>
<keyword evidence="2 5" id="KW-0812">Transmembrane</keyword>
<feature type="transmembrane region" description="Helical" evidence="5">
    <location>
        <begin position="170"/>
        <end position="189"/>
    </location>
</feature>
<keyword evidence="3 5" id="KW-1133">Transmembrane helix</keyword>
<dbReference type="InterPro" id="IPR023408">
    <property type="entry name" value="MscS_beta-dom_sf"/>
</dbReference>
<accession>A0A6L8VFV3</accession>
<dbReference type="EMBL" id="WWNR01000002">
    <property type="protein sequence ID" value="MZQ88120.1"/>
    <property type="molecule type" value="Genomic_DNA"/>
</dbReference>
<dbReference type="InterPro" id="IPR006685">
    <property type="entry name" value="MscS_channel_2nd"/>
</dbReference>
<organism evidence="7 8">
    <name type="scientific">Frigidibacter albus</name>
    <dbReference type="NCBI Taxonomy" id="1465486"/>
    <lineage>
        <taxon>Bacteria</taxon>
        <taxon>Pseudomonadati</taxon>
        <taxon>Pseudomonadota</taxon>
        <taxon>Alphaproteobacteria</taxon>
        <taxon>Rhodobacterales</taxon>
        <taxon>Paracoccaceae</taxon>
        <taxon>Frigidibacter</taxon>
    </lineage>
</organism>
<evidence type="ECO:0000256" key="5">
    <source>
        <dbReference type="SAM" id="Phobius"/>
    </source>
</evidence>
<dbReference type="PANTHER" id="PTHR30566:SF25">
    <property type="entry name" value="INNER MEMBRANE PROTEIN"/>
    <property type="match status" value="1"/>
</dbReference>
<evidence type="ECO:0000256" key="3">
    <source>
        <dbReference type="ARBA" id="ARBA00022989"/>
    </source>
</evidence>
<dbReference type="AlphaFoldDB" id="A0A6L8VFV3"/>
<keyword evidence="8" id="KW-1185">Reference proteome</keyword>
<dbReference type="GO" id="GO:0016020">
    <property type="term" value="C:membrane"/>
    <property type="evidence" value="ECO:0007669"/>
    <property type="project" value="UniProtKB-SubCell"/>
</dbReference>
<keyword evidence="4 5" id="KW-0472">Membrane</keyword>
<dbReference type="PANTHER" id="PTHR30566">
    <property type="entry name" value="YNAI-RELATED MECHANOSENSITIVE ION CHANNEL"/>
    <property type="match status" value="1"/>
</dbReference>
<evidence type="ECO:0000259" key="6">
    <source>
        <dbReference type="Pfam" id="PF00924"/>
    </source>
</evidence>
<sequence length="377" mass="41365">MTSETLSDLADSATGWMPDWIATLIILGVAAGLAMLAWRTLFTLLTRAVAGRELFWRSLVARGARPLRLAMVIAAVAFATALAPLTEGEAGVIRRLLVIALILCVAWIAQTALYIWTTIHLRRFKLDAEDNLLARKHVTQSRILMRVANLLIVLVAVSAALMTFDAVRQYGVSLLASAGAAGLVVGLALQPVLKNLFAGIQLAITQPIRIDDALIVEGEWGNVEEITSTYVVIKIWDWRRLVVPLSYFIEQPFQNWTRDSAELIGTVMLYLDHSAPVDKIRAKGQEIAAASPLWDGKVYNLAVTDFRERVMEVRVLISARNAPRAFDLRCEMREKLIAWIQAELPGALPRTREEVSASPAAALLAWPGAGGQEGPRG</sequence>
<dbReference type="GO" id="GO:0008381">
    <property type="term" value="F:mechanosensitive monoatomic ion channel activity"/>
    <property type="evidence" value="ECO:0007669"/>
    <property type="project" value="UniProtKB-ARBA"/>
</dbReference>
<evidence type="ECO:0000256" key="4">
    <source>
        <dbReference type="ARBA" id="ARBA00023136"/>
    </source>
</evidence>
<dbReference type="Gene3D" id="1.10.287.1260">
    <property type="match status" value="1"/>
</dbReference>
<feature type="transmembrane region" description="Helical" evidence="5">
    <location>
        <begin position="143"/>
        <end position="164"/>
    </location>
</feature>
<gene>
    <name evidence="7" type="ORF">GS660_03285</name>
</gene>
<evidence type="ECO:0000256" key="2">
    <source>
        <dbReference type="ARBA" id="ARBA00022692"/>
    </source>
</evidence>